<dbReference type="Proteomes" id="UP000003934">
    <property type="component" value="Chromosome"/>
</dbReference>
<evidence type="ECO:0000259" key="3">
    <source>
        <dbReference type="Pfam" id="PF01765"/>
    </source>
</evidence>
<keyword evidence="2" id="KW-0648">Protein biosynthesis</keyword>
<dbReference type="SUPFAM" id="SSF55194">
    <property type="entry name" value="Ribosome recycling factor, RRF"/>
    <property type="match status" value="1"/>
</dbReference>
<dbReference type="AlphaFoldDB" id="J3VPR0"/>
<evidence type="ECO:0000313" key="5">
    <source>
        <dbReference type="Proteomes" id="UP000003934"/>
    </source>
</evidence>
<dbReference type="GO" id="GO:0006412">
    <property type="term" value="P:translation"/>
    <property type="evidence" value="ECO:0007669"/>
    <property type="project" value="UniProtKB-KW"/>
</dbReference>
<dbReference type="KEGG" id="crh:A353_022"/>
<dbReference type="InterPro" id="IPR002661">
    <property type="entry name" value="Ribosome_recyc_fac"/>
</dbReference>
<dbReference type="InterPro" id="IPR023584">
    <property type="entry name" value="Ribosome_recyc_fac_dom"/>
</dbReference>
<accession>J3VPR0</accession>
<dbReference type="InterPro" id="IPR036191">
    <property type="entry name" value="RRF_sf"/>
</dbReference>
<dbReference type="HOGENOM" id="CLU_128079_0_0_6"/>
<name>J3VPR0_CARRU</name>
<protein>
    <submittedName>
        <fullName evidence="4">Putative ribosome recycling factor</fullName>
    </submittedName>
</protein>
<keyword evidence="5" id="KW-1185">Reference proteome</keyword>
<evidence type="ECO:0000256" key="1">
    <source>
        <dbReference type="ARBA" id="ARBA00005912"/>
    </source>
</evidence>
<dbReference type="RefSeq" id="WP_014887176.1">
    <property type="nucleotide sequence ID" value="NC_018416.1"/>
</dbReference>
<dbReference type="EMBL" id="CP003543">
    <property type="protein sequence ID" value="AFP83876.1"/>
    <property type="molecule type" value="Genomic_DNA"/>
</dbReference>
<reference evidence="4 5" key="1">
    <citation type="journal article" date="2012" name="Mol. Biol. Evol.">
        <title>Genome reduction and co-evolution between the primary and secondary bacterial symbionts of psyllids.</title>
        <authorList>
            <person name="Sloan D.B."/>
            <person name="Moran N.A."/>
        </authorList>
    </citation>
    <scope>NUCLEOTIDE SEQUENCE [LARGE SCALE GENOMIC DNA]</scope>
    <source>
        <strain evidence="4 5">HC</strain>
    </source>
</reference>
<gene>
    <name evidence="4" type="primary">frr</name>
    <name evidence="4" type="ORF">A353_022</name>
</gene>
<dbReference type="GO" id="GO:0043023">
    <property type="term" value="F:ribosomal large subunit binding"/>
    <property type="evidence" value="ECO:0007669"/>
    <property type="project" value="TreeGrafter"/>
</dbReference>
<dbReference type="GeneID" id="67454566"/>
<evidence type="ECO:0000256" key="2">
    <source>
        <dbReference type="ARBA" id="ARBA00022917"/>
    </source>
</evidence>
<dbReference type="Gene3D" id="3.30.1360.40">
    <property type="match status" value="1"/>
</dbReference>
<evidence type="ECO:0000313" key="4">
    <source>
        <dbReference type="EMBL" id="AFP83876.1"/>
    </source>
</evidence>
<dbReference type="PANTHER" id="PTHR20982:SF3">
    <property type="entry name" value="MITOCHONDRIAL RIBOSOME RECYCLING FACTOR PSEUDO 1"/>
    <property type="match status" value="1"/>
</dbReference>
<dbReference type="PATRIC" id="fig|1202538.3.peg.21"/>
<organism evidence="4 5">
    <name type="scientific">Candidatus Carsonella ruddii HC isolate Thao2000</name>
    <dbReference type="NCBI Taxonomy" id="1202538"/>
    <lineage>
        <taxon>Bacteria</taxon>
        <taxon>Pseudomonadati</taxon>
        <taxon>Pseudomonadota</taxon>
        <taxon>Gammaproteobacteria</taxon>
        <taxon>Oceanospirillales</taxon>
        <taxon>Halomonadaceae</taxon>
        <taxon>Zymobacter group</taxon>
        <taxon>Candidatus Carsonella</taxon>
    </lineage>
</organism>
<dbReference type="PANTHER" id="PTHR20982">
    <property type="entry name" value="RIBOSOME RECYCLING FACTOR"/>
    <property type="match status" value="1"/>
</dbReference>
<proteinExistence type="inferred from homology"/>
<dbReference type="Gene3D" id="1.10.132.20">
    <property type="entry name" value="Ribosome-recycling factor"/>
    <property type="match status" value="1"/>
</dbReference>
<dbReference type="STRING" id="1202538.A353_022"/>
<comment type="similarity">
    <text evidence="1">Belongs to the RRF family.</text>
</comment>
<feature type="domain" description="Ribosome recycling factor" evidence="3">
    <location>
        <begin position="19"/>
        <end position="178"/>
    </location>
</feature>
<dbReference type="OrthoDB" id="6183970at2"/>
<sequence>MNIFINNKKNILNKILINFKKTFENFNIKNLNIETLNNLKIKIDKKNFFLKDICLIKNLEEKKFFLTFENIDYYKKILKINFFENFGFKILKNKNNLELIIPNLSLEFRQNIVKILKNEYLLFKDNIEKHRKNFFLEIKNNFKSKDEIKILEKNIEKEIIIIKEEIKIFFEKKSYKILND</sequence>
<dbReference type="Pfam" id="PF01765">
    <property type="entry name" value="RRF"/>
    <property type="match status" value="1"/>
</dbReference>